<evidence type="ECO:0000256" key="1">
    <source>
        <dbReference type="SAM" id="MobiDB-lite"/>
    </source>
</evidence>
<organism evidence="2 3">
    <name type="scientific">Asparagus officinalis</name>
    <name type="common">Garden asparagus</name>
    <dbReference type="NCBI Taxonomy" id="4686"/>
    <lineage>
        <taxon>Eukaryota</taxon>
        <taxon>Viridiplantae</taxon>
        <taxon>Streptophyta</taxon>
        <taxon>Embryophyta</taxon>
        <taxon>Tracheophyta</taxon>
        <taxon>Spermatophyta</taxon>
        <taxon>Magnoliopsida</taxon>
        <taxon>Liliopsida</taxon>
        <taxon>Asparagales</taxon>
        <taxon>Asparagaceae</taxon>
        <taxon>Asparagoideae</taxon>
        <taxon>Asparagus</taxon>
    </lineage>
</organism>
<sequence length="127" mass="13973">MKKLKKESHKMLCLAPRPVAFDCRYDPLSYARNFDGGDDSHLPYAFASRTAKGGRSKFRSLSPDPDLSLSLSGTPIGAPPSSRGSNPPSPPAPSPNGDRFQIMLSGTDLGKDRVRVRDLRKWRENSD</sequence>
<dbReference type="EMBL" id="CM007386">
    <property type="protein sequence ID" value="ONK65811.1"/>
    <property type="molecule type" value="Genomic_DNA"/>
</dbReference>
<evidence type="ECO:0000313" key="3">
    <source>
        <dbReference type="Proteomes" id="UP000243459"/>
    </source>
</evidence>
<feature type="compositionally biased region" description="Low complexity" evidence="1">
    <location>
        <begin position="60"/>
        <end position="72"/>
    </location>
</feature>
<name>A0A5P1EMN1_ASPOF</name>
<keyword evidence="3" id="KW-1185">Reference proteome</keyword>
<evidence type="ECO:0000313" key="2">
    <source>
        <dbReference type="EMBL" id="ONK65811.1"/>
    </source>
</evidence>
<feature type="region of interest" description="Disordered" evidence="1">
    <location>
        <begin position="51"/>
        <end position="109"/>
    </location>
</feature>
<proteinExistence type="predicted"/>
<dbReference type="AlphaFoldDB" id="A0A5P1EMN1"/>
<accession>A0A5P1EMN1</accession>
<dbReference type="Proteomes" id="UP000243459">
    <property type="component" value="Chromosome 6"/>
</dbReference>
<gene>
    <name evidence="2" type="ORF">A4U43_C06F1210</name>
</gene>
<reference evidence="3" key="1">
    <citation type="journal article" date="2017" name="Nat. Commun.">
        <title>The asparagus genome sheds light on the origin and evolution of a young Y chromosome.</title>
        <authorList>
            <person name="Harkess A."/>
            <person name="Zhou J."/>
            <person name="Xu C."/>
            <person name="Bowers J.E."/>
            <person name="Van der Hulst R."/>
            <person name="Ayyampalayam S."/>
            <person name="Mercati F."/>
            <person name="Riccardi P."/>
            <person name="McKain M.R."/>
            <person name="Kakrana A."/>
            <person name="Tang H."/>
            <person name="Ray J."/>
            <person name="Groenendijk J."/>
            <person name="Arikit S."/>
            <person name="Mathioni S.M."/>
            <person name="Nakano M."/>
            <person name="Shan H."/>
            <person name="Telgmann-Rauber A."/>
            <person name="Kanno A."/>
            <person name="Yue Z."/>
            <person name="Chen H."/>
            <person name="Li W."/>
            <person name="Chen Y."/>
            <person name="Xu X."/>
            <person name="Zhang Y."/>
            <person name="Luo S."/>
            <person name="Chen H."/>
            <person name="Gao J."/>
            <person name="Mao Z."/>
            <person name="Pires J.C."/>
            <person name="Luo M."/>
            <person name="Kudrna D."/>
            <person name="Wing R.A."/>
            <person name="Meyers B.C."/>
            <person name="Yi K."/>
            <person name="Kong H."/>
            <person name="Lavrijsen P."/>
            <person name="Sunseri F."/>
            <person name="Falavigna A."/>
            <person name="Ye Y."/>
            <person name="Leebens-Mack J.H."/>
            <person name="Chen G."/>
        </authorList>
    </citation>
    <scope>NUCLEOTIDE SEQUENCE [LARGE SCALE GENOMIC DNA]</scope>
    <source>
        <strain evidence="3">cv. DH0086</strain>
    </source>
</reference>
<protein>
    <submittedName>
        <fullName evidence="2">Uncharacterized protein</fullName>
    </submittedName>
</protein>
<dbReference type="Gramene" id="ONK65811">
    <property type="protein sequence ID" value="ONK65811"/>
    <property type="gene ID" value="A4U43_C06F1210"/>
</dbReference>